<feature type="domain" description="Abortive phage infection protein C-terminal" evidence="1">
    <location>
        <begin position="263"/>
        <end position="488"/>
    </location>
</feature>
<dbReference type="RefSeq" id="WP_193517179.1">
    <property type="nucleotide sequence ID" value="NZ_BMXL01000001.1"/>
</dbReference>
<accession>A0A918X6Y4</accession>
<sequence length="592" mass="65729">MHTLTSKRVVKFSRDFGFEGTEAEQFERYVAANYLFQYLRDDVESIERSVLGGGNDEGIDIGAVVVNGSIVFEPEEIDELIAEQGTNSAKVIFIQAKTSESYDSKLIAKFLHGVESVTKYAVKPGSFTLPPPLVDLANLIDRIAENGDKFKDSSIPCELYYVTTSSNDGKGAKGELQVTQSLERIREFGVYSKELELRAHGHEELAAKQKERHGPQNIQFNFEKRQTIPATDRVNEAYIGLISAAELIKLLKDESGDIRPGIFDDNVRLDLGSQNAVNSRIMGTLQSTEREHFPFLNNGLTVIAADLRGFGDRFFISGYQIVNGGQTSHQLVRWSETSEATNQPNLMSDLWIPVKIVSSSDPGVRTSVAVATNLQTAIGASDIQASSQVAKNVEEYFKQSGANGLRYERQSRGAALDFARTRVVTTPELNRAVAATLFGESSRAIGSMKELEAEGSFVWGEYPVEMYYYAAWIIYRIDRYFARTPDSATLKAAKYHIAMVVSALVNHKFFEMFEASTPERTAKKLSSPKGLKFRVTDKALAEQIETEIATAIGLAAEVFKTPLAEGRSLRKDDVRTRRSQEILLEKAKAVIF</sequence>
<comment type="caution">
    <text evidence="2">The sequence shown here is derived from an EMBL/GenBank/DDBJ whole genome shotgun (WGS) entry which is preliminary data.</text>
</comment>
<gene>
    <name evidence="2" type="ORF">GCM10007147_03740</name>
</gene>
<evidence type="ECO:0000313" key="2">
    <source>
        <dbReference type="EMBL" id="GHD15867.1"/>
    </source>
</evidence>
<evidence type="ECO:0000313" key="3">
    <source>
        <dbReference type="Proteomes" id="UP000654947"/>
    </source>
</evidence>
<reference evidence="2 3" key="1">
    <citation type="journal article" date="2014" name="Int. J. Syst. Evol. Microbiol.">
        <title>Complete genome sequence of Corynebacterium casei LMG S-19264T (=DSM 44701T), isolated from a smear-ripened cheese.</title>
        <authorList>
            <consortium name="US DOE Joint Genome Institute (JGI-PGF)"/>
            <person name="Walter F."/>
            <person name="Albersmeier A."/>
            <person name="Kalinowski J."/>
            <person name="Ruckert C."/>
        </authorList>
    </citation>
    <scope>NUCLEOTIDE SEQUENCE [LARGE SCALE GENOMIC DNA]</scope>
    <source>
        <strain evidence="2 3">KCTC 19473</strain>
    </source>
</reference>
<dbReference type="EMBL" id="BMXL01000001">
    <property type="protein sequence ID" value="GHD15867.1"/>
    <property type="molecule type" value="Genomic_DNA"/>
</dbReference>
<keyword evidence="3" id="KW-1185">Reference proteome</keyword>
<dbReference type="Pfam" id="PF10592">
    <property type="entry name" value="AIPR"/>
    <property type="match status" value="1"/>
</dbReference>
<dbReference type="InterPro" id="IPR018891">
    <property type="entry name" value="AIPR_C"/>
</dbReference>
<name>A0A918X6Y4_9ACTN</name>
<organism evidence="2 3">
    <name type="scientific">Nocardiopsis kunsanensis</name>
    <dbReference type="NCBI Taxonomy" id="141693"/>
    <lineage>
        <taxon>Bacteria</taxon>
        <taxon>Bacillati</taxon>
        <taxon>Actinomycetota</taxon>
        <taxon>Actinomycetes</taxon>
        <taxon>Streptosporangiales</taxon>
        <taxon>Nocardiopsidaceae</taxon>
        <taxon>Nocardiopsis</taxon>
    </lineage>
</organism>
<dbReference type="AlphaFoldDB" id="A0A918X6Y4"/>
<dbReference type="Proteomes" id="UP000654947">
    <property type="component" value="Unassembled WGS sequence"/>
</dbReference>
<protein>
    <recommendedName>
        <fullName evidence="1">Abortive phage infection protein C-terminal domain-containing protein</fullName>
    </recommendedName>
</protein>
<proteinExistence type="predicted"/>
<evidence type="ECO:0000259" key="1">
    <source>
        <dbReference type="Pfam" id="PF10592"/>
    </source>
</evidence>